<proteinExistence type="predicted"/>
<dbReference type="PANTHER" id="PTHR18896">
    <property type="entry name" value="PHOSPHOLIPASE D"/>
    <property type="match status" value="1"/>
</dbReference>
<evidence type="ECO:0000313" key="5">
    <source>
        <dbReference type="Proteomes" id="UP001419268"/>
    </source>
</evidence>
<comment type="caution">
    <text evidence="4">The sequence shown here is derived from an EMBL/GenBank/DDBJ whole genome shotgun (WGS) entry which is preliminary data.</text>
</comment>
<dbReference type="Proteomes" id="UP001419268">
    <property type="component" value="Unassembled WGS sequence"/>
</dbReference>
<name>A0AAP0HC91_9MAGN</name>
<dbReference type="EMBL" id="JBBNAG010000013">
    <property type="protein sequence ID" value="KAK9083008.1"/>
    <property type="molecule type" value="Genomic_DNA"/>
</dbReference>
<evidence type="ECO:0000256" key="3">
    <source>
        <dbReference type="SAM" id="MobiDB-lite"/>
    </source>
</evidence>
<keyword evidence="2" id="KW-0443">Lipid metabolism</keyword>
<dbReference type="InterPro" id="IPR015679">
    <property type="entry name" value="PLipase_D_fam"/>
</dbReference>
<reference evidence="4 5" key="1">
    <citation type="submission" date="2024-01" db="EMBL/GenBank/DDBJ databases">
        <title>Genome assemblies of Stephania.</title>
        <authorList>
            <person name="Yang L."/>
        </authorList>
    </citation>
    <scope>NUCLEOTIDE SEQUENCE [LARGE SCALE GENOMIC DNA]</scope>
    <source>
        <strain evidence="4">JXDWG</strain>
        <tissue evidence="4">Leaf</tissue>
    </source>
</reference>
<feature type="region of interest" description="Disordered" evidence="3">
    <location>
        <begin position="105"/>
        <end position="128"/>
    </location>
</feature>
<protein>
    <submittedName>
        <fullName evidence="4">Uncharacterized protein</fullName>
    </submittedName>
</protein>
<dbReference type="GO" id="GO:0005886">
    <property type="term" value="C:plasma membrane"/>
    <property type="evidence" value="ECO:0007669"/>
    <property type="project" value="TreeGrafter"/>
</dbReference>
<keyword evidence="5" id="KW-1185">Reference proteome</keyword>
<evidence type="ECO:0000313" key="4">
    <source>
        <dbReference type="EMBL" id="KAK9083008.1"/>
    </source>
</evidence>
<dbReference type="AlphaFoldDB" id="A0AAP0HC91"/>
<sequence length="128" mass="14591">MLNISFILRTSTFLDHLTIVTHTKTLHKTMEMMYEMVYNALEEVGLENTYTPEDYLNFFCLGNREALDERDIENSPLDNSTPQFSGNRTLKRFVSSANSCSSCQVTHGNMPRSKEPQEDCDSLLLGLS</sequence>
<dbReference type="PANTHER" id="PTHR18896:SF65">
    <property type="entry name" value="PHOSPHOLIPASE D BETA 1"/>
    <property type="match status" value="1"/>
</dbReference>
<dbReference type="GO" id="GO:0004630">
    <property type="term" value="F:phospholipase D activity"/>
    <property type="evidence" value="ECO:0007669"/>
    <property type="project" value="TreeGrafter"/>
</dbReference>
<keyword evidence="1" id="KW-0677">Repeat</keyword>
<evidence type="ECO:0000256" key="1">
    <source>
        <dbReference type="ARBA" id="ARBA00022737"/>
    </source>
</evidence>
<gene>
    <name evidence="4" type="ORF">Scep_029479</name>
</gene>
<dbReference type="GO" id="GO:0009395">
    <property type="term" value="P:phospholipid catabolic process"/>
    <property type="evidence" value="ECO:0007669"/>
    <property type="project" value="TreeGrafter"/>
</dbReference>
<evidence type="ECO:0000256" key="2">
    <source>
        <dbReference type="ARBA" id="ARBA00023098"/>
    </source>
</evidence>
<accession>A0AAP0HC91</accession>
<organism evidence="4 5">
    <name type="scientific">Stephania cephalantha</name>
    <dbReference type="NCBI Taxonomy" id="152367"/>
    <lineage>
        <taxon>Eukaryota</taxon>
        <taxon>Viridiplantae</taxon>
        <taxon>Streptophyta</taxon>
        <taxon>Embryophyta</taxon>
        <taxon>Tracheophyta</taxon>
        <taxon>Spermatophyta</taxon>
        <taxon>Magnoliopsida</taxon>
        <taxon>Ranunculales</taxon>
        <taxon>Menispermaceae</taxon>
        <taxon>Menispermoideae</taxon>
        <taxon>Cissampelideae</taxon>
        <taxon>Stephania</taxon>
    </lineage>
</organism>